<dbReference type="PROSITE" id="PS51257">
    <property type="entry name" value="PROKAR_LIPOPROTEIN"/>
    <property type="match status" value="1"/>
</dbReference>
<keyword evidence="2" id="KW-1185">Reference proteome</keyword>
<dbReference type="GO" id="GO:0003735">
    <property type="term" value="F:structural constituent of ribosome"/>
    <property type="evidence" value="ECO:0007669"/>
    <property type="project" value="InterPro"/>
</dbReference>
<dbReference type="OrthoDB" id="2210at2759"/>
<organism evidence="1 2">
    <name type="scientific">Fomitopsis schrenkii</name>
    <name type="common">Brown rot fungus</name>
    <dbReference type="NCBI Taxonomy" id="2126942"/>
    <lineage>
        <taxon>Eukaryota</taxon>
        <taxon>Fungi</taxon>
        <taxon>Dikarya</taxon>
        <taxon>Basidiomycota</taxon>
        <taxon>Agaricomycotina</taxon>
        <taxon>Agaricomycetes</taxon>
        <taxon>Polyporales</taxon>
        <taxon>Fomitopsis</taxon>
    </lineage>
</organism>
<accession>S8FXN4</accession>
<protein>
    <recommendedName>
        <fullName evidence="3">CHCH domain-containing protein</fullName>
    </recommendedName>
</protein>
<evidence type="ECO:0000313" key="1">
    <source>
        <dbReference type="EMBL" id="EPT05891.1"/>
    </source>
</evidence>
<dbReference type="Proteomes" id="UP000015241">
    <property type="component" value="Unassembled WGS sequence"/>
</dbReference>
<name>S8FXN4_FOMSC</name>
<evidence type="ECO:0000313" key="2">
    <source>
        <dbReference type="Proteomes" id="UP000015241"/>
    </source>
</evidence>
<proteinExistence type="predicted"/>
<reference evidence="1 2" key="1">
    <citation type="journal article" date="2012" name="Science">
        <title>The Paleozoic origin of enzymatic lignin decomposition reconstructed from 31 fungal genomes.</title>
        <authorList>
            <person name="Floudas D."/>
            <person name="Binder M."/>
            <person name="Riley R."/>
            <person name="Barry K."/>
            <person name="Blanchette R.A."/>
            <person name="Henrissat B."/>
            <person name="Martinez A.T."/>
            <person name="Otillar R."/>
            <person name="Spatafora J.W."/>
            <person name="Yadav J.S."/>
            <person name="Aerts A."/>
            <person name="Benoit I."/>
            <person name="Boyd A."/>
            <person name="Carlson A."/>
            <person name="Copeland A."/>
            <person name="Coutinho P.M."/>
            <person name="de Vries R.P."/>
            <person name="Ferreira P."/>
            <person name="Findley K."/>
            <person name="Foster B."/>
            <person name="Gaskell J."/>
            <person name="Glotzer D."/>
            <person name="Gorecki P."/>
            <person name="Heitman J."/>
            <person name="Hesse C."/>
            <person name="Hori C."/>
            <person name="Igarashi K."/>
            <person name="Jurgens J.A."/>
            <person name="Kallen N."/>
            <person name="Kersten P."/>
            <person name="Kohler A."/>
            <person name="Kuees U."/>
            <person name="Kumar T.K.A."/>
            <person name="Kuo A."/>
            <person name="LaButti K."/>
            <person name="Larrondo L.F."/>
            <person name="Lindquist E."/>
            <person name="Ling A."/>
            <person name="Lombard V."/>
            <person name="Lucas S."/>
            <person name="Lundell T."/>
            <person name="Martin R."/>
            <person name="McLaughlin D.J."/>
            <person name="Morgenstern I."/>
            <person name="Morin E."/>
            <person name="Murat C."/>
            <person name="Nagy L.G."/>
            <person name="Nolan M."/>
            <person name="Ohm R.A."/>
            <person name="Patyshakuliyeva A."/>
            <person name="Rokas A."/>
            <person name="Ruiz-Duenas F.J."/>
            <person name="Sabat G."/>
            <person name="Salamov A."/>
            <person name="Samejima M."/>
            <person name="Schmutz J."/>
            <person name="Slot J.C."/>
            <person name="St John F."/>
            <person name="Stenlid J."/>
            <person name="Sun H."/>
            <person name="Sun S."/>
            <person name="Syed K."/>
            <person name="Tsang A."/>
            <person name="Wiebenga A."/>
            <person name="Young D."/>
            <person name="Pisabarro A."/>
            <person name="Eastwood D.C."/>
            <person name="Martin F."/>
            <person name="Cullen D."/>
            <person name="Grigoriev I.V."/>
            <person name="Hibbett D.S."/>
        </authorList>
    </citation>
    <scope>NUCLEOTIDE SEQUENCE</scope>
    <source>
        <strain evidence="2">FP-58527</strain>
    </source>
</reference>
<dbReference type="GO" id="GO:0005763">
    <property type="term" value="C:mitochondrial small ribosomal subunit"/>
    <property type="evidence" value="ECO:0007669"/>
    <property type="project" value="TreeGrafter"/>
</dbReference>
<gene>
    <name evidence="1" type="ORF">FOMPIDRAFT_1109648</name>
</gene>
<dbReference type="GO" id="GO:0032543">
    <property type="term" value="P:mitochondrial translation"/>
    <property type="evidence" value="ECO:0007669"/>
    <property type="project" value="InterPro"/>
</dbReference>
<dbReference type="eggNOG" id="ENOG502SC1G">
    <property type="taxonomic scope" value="Eukaryota"/>
</dbReference>
<sequence>MQIKKLKVRPRKMKNMTTCGPALATMLGCMAANGDVHTMGPCQEAAQALFQCMRTTPMGKTKPRNTINYHLMRLNKYLK</sequence>
<dbReference type="EMBL" id="KE504122">
    <property type="protein sequence ID" value="EPT05891.1"/>
    <property type="molecule type" value="Genomic_DNA"/>
</dbReference>
<dbReference type="FunCoup" id="S8FXN4">
    <property type="interactions" value="33"/>
</dbReference>
<dbReference type="AlphaFoldDB" id="S8FXN4"/>
<dbReference type="HOGENOM" id="CLU_162186_1_0_1"/>
<dbReference type="InterPro" id="IPR017264">
    <property type="entry name" value="Ribosomal_mS37_fun"/>
</dbReference>
<evidence type="ECO:0008006" key="3">
    <source>
        <dbReference type="Google" id="ProtNLM"/>
    </source>
</evidence>
<dbReference type="PANTHER" id="PTHR28066">
    <property type="entry name" value="37S RIBOSOMAL PROTEIN MRP10, MITOCHONDRIAL"/>
    <property type="match status" value="1"/>
</dbReference>
<dbReference type="PANTHER" id="PTHR28066:SF1">
    <property type="entry name" value="SMALL RIBOSOMAL SUBUNIT PROTEIN MS37"/>
    <property type="match status" value="1"/>
</dbReference>
<dbReference type="InParanoid" id="S8FXN4"/>
<dbReference type="STRING" id="743788.S8FXN4"/>